<dbReference type="Proteomes" id="UP000000311">
    <property type="component" value="Unassembled WGS sequence"/>
</dbReference>
<dbReference type="InterPro" id="IPR043129">
    <property type="entry name" value="ATPase_NBD"/>
</dbReference>
<dbReference type="FunCoup" id="E2APZ2">
    <property type="interactions" value="1723"/>
</dbReference>
<dbReference type="InParanoid" id="E2APZ2"/>
<keyword evidence="10" id="KW-1185">Reference proteome</keyword>
<evidence type="ECO:0000256" key="2">
    <source>
        <dbReference type="ARBA" id="ARBA00022679"/>
    </source>
</evidence>
<dbReference type="GO" id="GO:0005739">
    <property type="term" value="C:mitochondrion"/>
    <property type="evidence" value="ECO:0007669"/>
    <property type="project" value="UniProtKB-SubCell"/>
</dbReference>
<evidence type="ECO:0000256" key="1">
    <source>
        <dbReference type="ARBA" id="ARBA00012156"/>
    </source>
</evidence>
<dbReference type="GO" id="GO:0046872">
    <property type="term" value="F:metal ion binding"/>
    <property type="evidence" value="ECO:0007669"/>
    <property type="project" value="UniProtKB-KW"/>
</dbReference>
<evidence type="ECO:0000259" key="8">
    <source>
        <dbReference type="Pfam" id="PF00814"/>
    </source>
</evidence>
<dbReference type="SUPFAM" id="SSF53067">
    <property type="entry name" value="Actin-like ATPase domain"/>
    <property type="match status" value="1"/>
</dbReference>
<dbReference type="InterPro" id="IPR022450">
    <property type="entry name" value="TsaD"/>
</dbReference>
<dbReference type="InterPro" id="IPR000905">
    <property type="entry name" value="Gcp-like_dom"/>
</dbReference>
<dbReference type="STRING" id="104421.E2APZ2"/>
<keyword evidence="5 7" id="KW-0012">Acyltransferase</keyword>
<dbReference type="AlphaFoldDB" id="E2APZ2"/>
<dbReference type="Gene3D" id="3.30.420.40">
    <property type="match status" value="2"/>
</dbReference>
<evidence type="ECO:0000256" key="3">
    <source>
        <dbReference type="ARBA" id="ARBA00022694"/>
    </source>
</evidence>
<sequence length="426" mass="47437">MAKCAYFLSHKLLLEFCQPKCLKFLRMSHRTLNAVRKFADDRPAVILGIETSCDDTGCGIVDTTGKILSEVISSQHLTHLKYGGIIPTIAGNMHRQQITAVCEDALRSANLRLRDIDAIATTTKPGLSLSLSVGNTFGQYLSRIGNKPYIPIHHMEAHALTVRMVQKVDFPYLVLLVSGGHSLLAIVENVDKFYTLGTTLDNAPGEIFDKIARRLKLANIPEFSHMSGGQAIEIAASKATNATKFAFEPIITHKRNCQFSFSGMLNKCLYYISKQEKEFEIDGSTVIPDAYNLCAAVQMCTVKHICHRTQRAMEFISNLNLISQEKRTLVISGGVACNNFLAKALEIVCSEKGFKFVRTPPRLCNDNGVMIAWNGAERWMANIGVIRDRNEIEMVTVEKKAPLGESWIERVQDANIKCKLVKLKEL</sequence>
<dbReference type="GO" id="GO:0061711">
    <property type="term" value="F:tRNA N(6)-L-threonylcarbamoyladenine synthase activity"/>
    <property type="evidence" value="ECO:0007669"/>
    <property type="project" value="UniProtKB-EC"/>
</dbReference>
<dbReference type="EMBL" id="GL441645">
    <property type="protein sequence ID" value="EFN64479.1"/>
    <property type="molecule type" value="Genomic_DNA"/>
</dbReference>
<dbReference type="Pfam" id="PF00814">
    <property type="entry name" value="TsaD"/>
    <property type="match status" value="1"/>
</dbReference>
<keyword evidence="3 7" id="KW-0819">tRNA processing</keyword>
<comment type="similarity">
    <text evidence="7">Belongs to the KAE1 / TsaD family.</text>
</comment>
<comment type="subcellular location">
    <subcellularLocation>
        <location evidence="7">Mitochondrion</location>
    </subcellularLocation>
</comment>
<comment type="subunit">
    <text evidence="7">Homodimer.</text>
</comment>
<dbReference type="KEGG" id="cfo:105254776"/>
<accession>E2APZ2</accession>
<comment type="catalytic activity">
    <reaction evidence="6 7">
        <text>L-threonylcarbamoyladenylate + adenosine(37) in tRNA = N(6)-L-threonylcarbamoyladenosine(37) in tRNA + AMP + H(+)</text>
        <dbReference type="Rhea" id="RHEA:37059"/>
        <dbReference type="Rhea" id="RHEA-COMP:10162"/>
        <dbReference type="Rhea" id="RHEA-COMP:10163"/>
        <dbReference type="ChEBI" id="CHEBI:15378"/>
        <dbReference type="ChEBI" id="CHEBI:73682"/>
        <dbReference type="ChEBI" id="CHEBI:74411"/>
        <dbReference type="ChEBI" id="CHEBI:74418"/>
        <dbReference type="ChEBI" id="CHEBI:456215"/>
        <dbReference type="EC" id="2.3.1.234"/>
    </reaction>
</comment>
<evidence type="ECO:0000256" key="7">
    <source>
        <dbReference type="HAMAP-Rule" id="MF_03179"/>
    </source>
</evidence>
<comment type="function">
    <text evidence="7">Required for the formation of a threonylcarbamoyl group on adenosine at position 37 (t(6)A37) in mitochondrial tRNAs that read codons beginning with adenine. Probably involved in the transfer of the threonylcarbamoyl moiety of threonylcarbamoyl-AMP (TC-AMP) to the N6 group of A37. Involved in mitochondrial genome maintenance.</text>
</comment>
<reference evidence="9 10" key="1">
    <citation type="journal article" date="2010" name="Science">
        <title>Genomic comparison of the ants Camponotus floridanus and Harpegnathos saltator.</title>
        <authorList>
            <person name="Bonasio R."/>
            <person name="Zhang G."/>
            <person name="Ye C."/>
            <person name="Mutti N.S."/>
            <person name="Fang X."/>
            <person name="Qin N."/>
            <person name="Donahue G."/>
            <person name="Yang P."/>
            <person name="Li Q."/>
            <person name="Li C."/>
            <person name="Zhang P."/>
            <person name="Huang Z."/>
            <person name="Berger S.L."/>
            <person name="Reinberg D."/>
            <person name="Wang J."/>
            <person name="Liebig J."/>
        </authorList>
    </citation>
    <scope>NUCLEOTIDE SEQUENCE [LARGE SCALE GENOMIC DNA]</scope>
    <source>
        <strain evidence="10">C129</strain>
    </source>
</reference>
<evidence type="ECO:0000313" key="10">
    <source>
        <dbReference type="Proteomes" id="UP000000311"/>
    </source>
</evidence>
<dbReference type="CDD" id="cd24134">
    <property type="entry name" value="ASKHA_NBD_OSGEPL1_QRI7_euk"/>
    <property type="match status" value="1"/>
</dbReference>
<dbReference type="EC" id="2.3.1.234" evidence="1"/>
<evidence type="ECO:0000313" key="9">
    <source>
        <dbReference type="EMBL" id="EFN64479.1"/>
    </source>
</evidence>
<protein>
    <recommendedName>
        <fullName evidence="1">N(6)-L-threonylcarbamoyladenine synthase</fullName>
        <ecNumber evidence="1">2.3.1.234</ecNumber>
    </recommendedName>
</protein>
<dbReference type="PRINTS" id="PR00789">
    <property type="entry name" value="OSIALOPTASE"/>
</dbReference>
<keyword evidence="7" id="KW-0496">Mitochondrion</keyword>
<gene>
    <name evidence="9" type="ORF">EAG_01816</name>
</gene>
<dbReference type="OrthoDB" id="10259622at2759"/>
<dbReference type="GO" id="GO:0002949">
    <property type="term" value="P:tRNA threonylcarbamoyladenosine modification"/>
    <property type="evidence" value="ECO:0007669"/>
    <property type="project" value="UniProtKB-UniRule"/>
</dbReference>
<dbReference type="HAMAP" id="MF_01445">
    <property type="entry name" value="TsaD"/>
    <property type="match status" value="1"/>
</dbReference>
<keyword evidence="2 7" id="KW-0808">Transferase</keyword>
<organism evidence="10">
    <name type="scientific">Camponotus floridanus</name>
    <name type="common">Florida carpenter ant</name>
    <dbReference type="NCBI Taxonomy" id="104421"/>
    <lineage>
        <taxon>Eukaryota</taxon>
        <taxon>Metazoa</taxon>
        <taxon>Ecdysozoa</taxon>
        <taxon>Arthropoda</taxon>
        <taxon>Hexapoda</taxon>
        <taxon>Insecta</taxon>
        <taxon>Pterygota</taxon>
        <taxon>Neoptera</taxon>
        <taxon>Endopterygota</taxon>
        <taxon>Hymenoptera</taxon>
        <taxon>Apocrita</taxon>
        <taxon>Aculeata</taxon>
        <taxon>Formicoidea</taxon>
        <taxon>Formicidae</taxon>
        <taxon>Formicinae</taxon>
        <taxon>Camponotus</taxon>
    </lineage>
</organism>
<dbReference type="NCBIfam" id="TIGR00329">
    <property type="entry name" value="gcp_kae1"/>
    <property type="match status" value="1"/>
</dbReference>
<feature type="domain" description="Gcp-like" evidence="8">
    <location>
        <begin position="66"/>
        <end position="373"/>
    </location>
</feature>
<evidence type="ECO:0000256" key="6">
    <source>
        <dbReference type="ARBA" id="ARBA00048117"/>
    </source>
</evidence>
<comment type="cofactor">
    <cofactor evidence="7">
        <name>a divalent metal cation</name>
        <dbReference type="ChEBI" id="CHEBI:60240"/>
    </cofactor>
    <text evidence="7">Binds 1 divalent metal cation per subunit.</text>
</comment>
<proteinExistence type="inferred from homology"/>
<dbReference type="PANTHER" id="PTHR11735">
    <property type="entry name" value="TRNA N6-ADENOSINE THREONYLCARBAMOYLTRANSFERASE"/>
    <property type="match status" value="1"/>
</dbReference>
<dbReference type="PANTHER" id="PTHR11735:SF6">
    <property type="entry name" value="TRNA N6-ADENOSINE THREONYLCARBAMOYLTRANSFERASE, MITOCHONDRIAL"/>
    <property type="match status" value="1"/>
</dbReference>
<evidence type="ECO:0000256" key="4">
    <source>
        <dbReference type="ARBA" id="ARBA00022723"/>
    </source>
</evidence>
<evidence type="ECO:0000256" key="5">
    <source>
        <dbReference type="ARBA" id="ARBA00023315"/>
    </source>
</evidence>
<keyword evidence="4 7" id="KW-0479">Metal-binding</keyword>
<dbReference type="InterPro" id="IPR017861">
    <property type="entry name" value="KAE1/TsaD"/>
</dbReference>
<name>E2APZ2_CAMFO</name>
<dbReference type="OMA" id="NAAMIGC"/>